<dbReference type="SUPFAM" id="SSF56176">
    <property type="entry name" value="FAD-binding/transporter-associated domain-like"/>
    <property type="match status" value="1"/>
</dbReference>
<comment type="similarity">
    <text evidence="2">Belongs to the UPF0053 family.</text>
</comment>
<feature type="region of interest" description="Disordered" evidence="11">
    <location>
        <begin position="415"/>
        <end position="439"/>
    </location>
</feature>
<reference evidence="16" key="1">
    <citation type="submission" date="2015-03" db="EMBL/GenBank/DDBJ databases">
        <title>Luteipulveratus halotolerans sp. nov., a novel actinobacterium (Dermacoccaceae) from Sarawak, Malaysia.</title>
        <authorList>
            <person name="Juboi H."/>
            <person name="Basik A."/>
            <person name="Shamsul S.S."/>
            <person name="Arnold P."/>
            <person name="Schmitt E.K."/>
            <person name="Sanglier J.-J."/>
            <person name="Yeo T."/>
        </authorList>
    </citation>
    <scope>NUCLEOTIDE SEQUENCE [LARGE SCALE GENOMIC DNA]</scope>
    <source>
        <strain evidence="16">C296001</strain>
    </source>
</reference>
<gene>
    <name evidence="15" type="ORF">VV01_10340</name>
</gene>
<accession>A0A0L6CI43</accession>
<keyword evidence="7 9" id="KW-0129">CBS domain</keyword>
<feature type="domain" description="CBS" evidence="13">
    <location>
        <begin position="203"/>
        <end position="264"/>
    </location>
</feature>
<dbReference type="OrthoDB" id="110231at2"/>
<dbReference type="Gene3D" id="3.10.580.10">
    <property type="entry name" value="CBS-domain"/>
    <property type="match status" value="1"/>
</dbReference>
<dbReference type="InterPro" id="IPR016169">
    <property type="entry name" value="FAD-bd_PCMH_sub2"/>
</dbReference>
<protein>
    <submittedName>
        <fullName evidence="15">Membrane protein</fullName>
    </submittedName>
</protein>
<proteinExistence type="inferred from homology"/>
<evidence type="ECO:0000259" key="14">
    <source>
        <dbReference type="PROSITE" id="PS51846"/>
    </source>
</evidence>
<evidence type="ECO:0000256" key="2">
    <source>
        <dbReference type="ARBA" id="ARBA00006337"/>
    </source>
</evidence>
<dbReference type="InterPro" id="IPR000644">
    <property type="entry name" value="CBS_dom"/>
</dbReference>
<dbReference type="SUPFAM" id="SSF54631">
    <property type="entry name" value="CBS-domain pair"/>
    <property type="match status" value="1"/>
</dbReference>
<dbReference type="STRING" id="1631356.VV01_10340"/>
<dbReference type="Pfam" id="PF01595">
    <property type="entry name" value="CNNM"/>
    <property type="match status" value="1"/>
</dbReference>
<evidence type="ECO:0000256" key="1">
    <source>
        <dbReference type="ARBA" id="ARBA00004651"/>
    </source>
</evidence>
<evidence type="ECO:0000256" key="12">
    <source>
        <dbReference type="SAM" id="Phobius"/>
    </source>
</evidence>
<keyword evidence="5" id="KW-0677">Repeat</keyword>
<evidence type="ECO:0000256" key="11">
    <source>
        <dbReference type="SAM" id="MobiDB-lite"/>
    </source>
</evidence>
<dbReference type="Gene3D" id="3.30.465.10">
    <property type="match status" value="1"/>
</dbReference>
<feature type="domain" description="CNNM transmembrane" evidence="14">
    <location>
        <begin position="1"/>
        <end position="184"/>
    </location>
</feature>
<feature type="domain" description="CBS" evidence="13">
    <location>
        <begin position="270"/>
        <end position="327"/>
    </location>
</feature>
<evidence type="ECO:0000256" key="7">
    <source>
        <dbReference type="ARBA" id="ARBA00023122"/>
    </source>
</evidence>
<keyword evidence="4 10" id="KW-0812">Transmembrane</keyword>
<evidence type="ECO:0000256" key="6">
    <source>
        <dbReference type="ARBA" id="ARBA00022989"/>
    </source>
</evidence>
<keyword evidence="8 10" id="KW-0472">Membrane</keyword>
<name>A0A0L6CI43_9MICO</name>
<evidence type="ECO:0000313" key="16">
    <source>
        <dbReference type="Proteomes" id="UP000037397"/>
    </source>
</evidence>
<dbReference type="InterPro" id="IPR036318">
    <property type="entry name" value="FAD-bd_PCMH-like_sf"/>
</dbReference>
<dbReference type="RefSeq" id="WP_050669810.1">
    <property type="nucleotide sequence ID" value="NZ_LAIR01000002.1"/>
</dbReference>
<evidence type="ECO:0000256" key="5">
    <source>
        <dbReference type="ARBA" id="ARBA00022737"/>
    </source>
</evidence>
<evidence type="ECO:0000259" key="13">
    <source>
        <dbReference type="PROSITE" id="PS51371"/>
    </source>
</evidence>
<dbReference type="PROSITE" id="PS51846">
    <property type="entry name" value="CNNM"/>
    <property type="match status" value="1"/>
</dbReference>
<evidence type="ECO:0000256" key="3">
    <source>
        <dbReference type="ARBA" id="ARBA00022475"/>
    </source>
</evidence>
<dbReference type="InterPro" id="IPR044751">
    <property type="entry name" value="Ion_transp-like_CBS"/>
</dbReference>
<dbReference type="InterPro" id="IPR002550">
    <property type="entry name" value="CNNM"/>
</dbReference>
<organism evidence="15 16">
    <name type="scientific">Luteipulveratus halotolerans</name>
    <dbReference type="NCBI Taxonomy" id="1631356"/>
    <lineage>
        <taxon>Bacteria</taxon>
        <taxon>Bacillati</taxon>
        <taxon>Actinomycetota</taxon>
        <taxon>Actinomycetes</taxon>
        <taxon>Micrococcales</taxon>
        <taxon>Dermacoccaceae</taxon>
        <taxon>Luteipulveratus</taxon>
    </lineage>
</organism>
<dbReference type="CDD" id="cd04590">
    <property type="entry name" value="CBS_pair_CorC_HlyC_assoc"/>
    <property type="match status" value="1"/>
</dbReference>
<evidence type="ECO:0000256" key="9">
    <source>
        <dbReference type="PROSITE-ProRule" id="PRU00703"/>
    </source>
</evidence>
<dbReference type="PANTHER" id="PTHR22777:SF32">
    <property type="entry name" value="UPF0053 INNER MEMBRANE PROTEIN YFJD"/>
    <property type="match status" value="1"/>
</dbReference>
<evidence type="ECO:0000256" key="4">
    <source>
        <dbReference type="ARBA" id="ARBA00022692"/>
    </source>
</evidence>
<dbReference type="GO" id="GO:0050660">
    <property type="term" value="F:flavin adenine dinucleotide binding"/>
    <property type="evidence" value="ECO:0007669"/>
    <property type="project" value="InterPro"/>
</dbReference>
<comment type="subcellular location">
    <subcellularLocation>
        <location evidence="1">Cell membrane</location>
        <topology evidence="1">Multi-pass membrane protein</topology>
    </subcellularLocation>
</comment>
<dbReference type="GO" id="GO:0005886">
    <property type="term" value="C:plasma membrane"/>
    <property type="evidence" value="ECO:0007669"/>
    <property type="project" value="UniProtKB-SubCell"/>
</dbReference>
<keyword evidence="6 10" id="KW-1133">Transmembrane helix</keyword>
<dbReference type="InterPro" id="IPR046342">
    <property type="entry name" value="CBS_dom_sf"/>
</dbReference>
<dbReference type="InterPro" id="IPR005170">
    <property type="entry name" value="Transptr-assoc_dom"/>
</dbReference>
<dbReference type="AlphaFoldDB" id="A0A0L6CI43"/>
<dbReference type="PATRIC" id="fig|1631356.3.peg.2017"/>
<comment type="caution">
    <text evidence="15">The sequence shown here is derived from an EMBL/GenBank/DDBJ whole genome shotgun (WGS) entry which is preliminary data.</text>
</comment>
<dbReference type="FunFam" id="3.10.580.10:FF:000002">
    <property type="entry name" value="Magnesium/cobalt efflux protein CorC"/>
    <property type="match status" value="1"/>
</dbReference>
<dbReference type="SMART" id="SM00116">
    <property type="entry name" value="CBS"/>
    <property type="match status" value="2"/>
</dbReference>
<dbReference type="Pfam" id="PF00571">
    <property type="entry name" value="CBS"/>
    <property type="match status" value="2"/>
</dbReference>
<dbReference type="SMART" id="SM01091">
    <property type="entry name" value="CorC_HlyC"/>
    <property type="match status" value="1"/>
</dbReference>
<feature type="transmembrane region" description="Helical" evidence="12">
    <location>
        <begin position="56"/>
        <end position="80"/>
    </location>
</feature>
<sequence>MTGLWIAALLSVVVGFVLALIESALSRLGPHSADDLVDEGRRGASTLQVLLHDRGAVLMVLTFLRVLSEATAAVLATLAVDRVVDGFWATLLIAIAVMAVISFVLVGVSPRTLGRQHASTVALASAPLVRWLRTVLAPVVRLVVLLGNAVTPGRGYRDGPFESEAELREFVDMAQESELIEADERKMIHSVFELGDTVAREVMVPRTDMITIDRSKTLRQAMVLFSRSGFSRLPVVDGSPDEVDGLLFFKDVSRRVFTDPDSDGLPVHEAMRPIAYVPDSKPADDLLRQMQVERRHFAIVIDEYGGTAGLVTMEDIVEEIVGEIDDEYDRATPGVEEMDDGRTRVPARMHVDALAELFDVTLEDDDVDTVGGLLTKLVGRVPIPGATGSIAGLRLTAERMAGRRHQLATVVVERVPAQDVDNEPTPVGDQPDVGEEKVL</sequence>
<dbReference type="EMBL" id="LAIR01000002">
    <property type="protein sequence ID" value="KNX37452.1"/>
    <property type="molecule type" value="Genomic_DNA"/>
</dbReference>
<evidence type="ECO:0000313" key="15">
    <source>
        <dbReference type="EMBL" id="KNX37452.1"/>
    </source>
</evidence>
<keyword evidence="3" id="KW-1003">Cell membrane</keyword>
<keyword evidence="16" id="KW-1185">Reference proteome</keyword>
<dbReference type="Proteomes" id="UP000037397">
    <property type="component" value="Unassembled WGS sequence"/>
</dbReference>
<dbReference type="PANTHER" id="PTHR22777">
    <property type="entry name" value="HEMOLYSIN-RELATED"/>
    <property type="match status" value="1"/>
</dbReference>
<dbReference type="Pfam" id="PF03471">
    <property type="entry name" value="CorC_HlyC"/>
    <property type="match status" value="1"/>
</dbReference>
<dbReference type="PROSITE" id="PS51371">
    <property type="entry name" value="CBS"/>
    <property type="match status" value="2"/>
</dbReference>
<feature type="transmembrane region" description="Helical" evidence="12">
    <location>
        <begin position="87"/>
        <end position="108"/>
    </location>
</feature>
<evidence type="ECO:0000256" key="10">
    <source>
        <dbReference type="PROSITE-ProRule" id="PRU01193"/>
    </source>
</evidence>
<evidence type="ECO:0000256" key="8">
    <source>
        <dbReference type="ARBA" id="ARBA00023136"/>
    </source>
</evidence>